<dbReference type="PANTHER" id="PTHR38011:SF7">
    <property type="entry name" value="2,5-DIAMINO-6-RIBOSYLAMINO-4(3H)-PYRIMIDINONE 5'-PHOSPHATE REDUCTASE"/>
    <property type="match status" value="1"/>
</dbReference>
<feature type="binding site" evidence="14">
    <location>
        <position position="195"/>
    </location>
    <ligand>
        <name>NADP(+)</name>
        <dbReference type="ChEBI" id="CHEBI:58349"/>
    </ligand>
</feature>
<dbReference type="PIRSF" id="PIRSF006769">
    <property type="entry name" value="RibD"/>
    <property type="match status" value="1"/>
</dbReference>
<dbReference type="RefSeq" id="WP_006967162.1">
    <property type="nucleotide sequence ID" value="NZ_APJX01000007.1"/>
</dbReference>
<gene>
    <name evidence="17" type="primary">ribD</name>
    <name evidence="17" type="ORF">Dpo_7c01570</name>
</gene>
<feature type="active site" description="Proton donor" evidence="13">
    <location>
        <position position="52"/>
    </location>
</feature>
<keyword evidence="10 12" id="KW-0560">Oxidoreductase</keyword>
<proteinExistence type="inferred from homology"/>
<comment type="pathway">
    <text evidence="2 12">Cofactor biosynthesis; riboflavin biosynthesis; 5-amino-6-(D-ribitylamino)uracil from GTP: step 2/4.</text>
</comment>
<dbReference type="GO" id="GO:0008703">
    <property type="term" value="F:5-amino-6-(5-phosphoribosylamino)uracil reductase activity"/>
    <property type="evidence" value="ECO:0007669"/>
    <property type="project" value="UniProtKB-EC"/>
</dbReference>
<comment type="similarity">
    <text evidence="4 12">In the N-terminal section; belongs to the cytidine and deoxycytidylate deaminase family.</text>
</comment>
<evidence type="ECO:0000256" key="7">
    <source>
        <dbReference type="ARBA" id="ARBA00022723"/>
    </source>
</evidence>
<dbReference type="InterPro" id="IPR024072">
    <property type="entry name" value="DHFR-like_dom_sf"/>
</dbReference>
<dbReference type="EC" id="3.5.4.26" evidence="12"/>
<dbReference type="PANTHER" id="PTHR38011">
    <property type="entry name" value="DIHYDROFOLATE REDUCTASE FAMILY PROTEIN (AFU_ORTHOLOGUE AFUA_8G06820)"/>
    <property type="match status" value="1"/>
</dbReference>
<feature type="binding site" evidence="14">
    <location>
        <position position="167"/>
    </location>
    <ligand>
        <name>substrate</name>
    </ligand>
</feature>
<keyword evidence="18" id="KW-1185">Reference proteome</keyword>
<organism evidence="17 18">
    <name type="scientific">Desulfotignum phosphitoxidans DSM 13687</name>
    <dbReference type="NCBI Taxonomy" id="1286635"/>
    <lineage>
        <taxon>Bacteria</taxon>
        <taxon>Pseudomonadati</taxon>
        <taxon>Thermodesulfobacteriota</taxon>
        <taxon>Desulfobacteria</taxon>
        <taxon>Desulfobacterales</taxon>
        <taxon>Desulfobacteraceae</taxon>
        <taxon>Desulfotignum</taxon>
    </lineage>
</organism>
<dbReference type="UniPathway" id="UPA00275">
    <property type="reaction ID" value="UER00401"/>
</dbReference>
<dbReference type="GO" id="GO:0050661">
    <property type="term" value="F:NADP binding"/>
    <property type="evidence" value="ECO:0007669"/>
    <property type="project" value="InterPro"/>
</dbReference>
<feature type="binding site" evidence="14">
    <location>
        <position position="206"/>
    </location>
    <ligand>
        <name>substrate</name>
    </ligand>
</feature>
<dbReference type="InterPro" id="IPR011549">
    <property type="entry name" value="RibD_C"/>
</dbReference>
<keyword evidence="12 17" id="KW-0378">Hydrolase</keyword>
<dbReference type="OrthoDB" id="9800865at2"/>
<dbReference type="CDD" id="cd01284">
    <property type="entry name" value="Riboflavin_deaminase-reductase"/>
    <property type="match status" value="1"/>
</dbReference>
<feature type="binding site" evidence="14">
    <location>
        <position position="203"/>
    </location>
    <ligand>
        <name>substrate</name>
    </ligand>
</feature>
<evidence type="ECO:0000256" key="9">
    <source>
        <dbReference type="ARBA" id="ARBA00022857"/>
    </source>
</evidence>
<feature type="domain" description="CMP/dCMP-type deaminase" evidence="16">
    <location>
        <begin position="1"/>
        <end position="111"/>
    </location>
</feature>
<comment type="catalytic activity">
    <reaction evidence="12">
        <text>2,5-diamino-6-hydroxy-4-(5-phosphoribosylamino)-pyrimidine + H2O + H(+) = 5-amino-6-(5-phospho-D-ribosylamino)uracil + NH4(+)</text>
        <dbReference type="Rhea" id="RHEA:21868"/>
        <dbReference type="ChEBI" id="CHEBI:15377"/>
        <dbReference type="ChEBI" id="CHEBI:15378"/>
        <dbReference type="ChEBI" id="CHEBI:28938"/>
        <dbReference type="ChEBI" id="CHEBI:58453"/>
        <dbReference type="ChEBI" id="CHEBI:58614"/>
        <dbReference type="EC" id="3.5.4.26"/>
    </reaction>
</comment>
<accession>S0G4A8</accession>
<evidence type="ECO:0000256" key="12">
    <source>
        <dbReference type="PIRNR" id="PIRNR006769"/>
    </source>
</evidence>
<evidence type="ECO:0000256" key="2">
    <source>
        <dbReference type="ARBA" id="ARBA00004882"/>
    </source>
</evidence>
<dbReference type="InterPro" id="IPR050765">
    <property type="entry name" value="Riboflavin_Biosynth_HTPR"/>
</dbReference>
<dbReference type="SUPFAM" id="SSF53927">
    <property type="entry name" value="Cytidine deaminase-like"/>
    <property type="match status" value="1"/>
</dbReference>
<dbReference type="PROSITE" id="PS51747">
    <property type="entry name" value="CYT_DCMP_DEAMINASES_2"/>
    <property type="match status" value="1"/>
</dbReference>
<evidence type="ECO:0000256" key="1">
    <source>
        <dbReference type="ARBA" id="ARBA00002151"/>
    </source>
</evidence>
<dbReference type="GO" id="GO:0009231">
    <property type="term" value="P:riboflavin biosynthetic process"/>
    <property type="evidence" value="ECO:0007669"/>
    <property type="project" value="UniProtKB-UniPathway"/>
</dbReference>
<evidence type="ECO:0000256" key="4">
    <source>
        <dbReference type="ARBA" id="ARBA00005259"/>
    </source>
</evidence>
<feature type="binding site" evidence="14">
    <location>
        <position position="222"/>
    </location>
    <ligand>
        <name>NADP(+)</name>
        <dbReference type="ChEBI" id="CHEBI:58349"/>
    </ligand>
</feature>
<dbReference type="Gene3D" id="3.40.140.10">
    <property type="entry name" value="Cytidine Deaminase, domain 2"/>
    <property type="match status" value="1"/>
</dbReference>
<comment type="catalytic activity">
    <reaction evidence="12">
        <text>5-amino-6-(5-phospho-D-ribitylamino)uracil + NADP(+) = 5-amino-6-(5-phospho-D-ribosylamino)uracil + NADPH + H(+)</text>
        <dbReference type="Rhea" id="RHEA:17845"/>
        <dbReference type="ChEBI" id="CHEBI:15378"/>
        <dbReference type="ChEBI" id="CHEBI:57783"/>
        <dbReference type="ChEBI" id="CHEBI:58349"/>
        <dbReference type="ChEBI" id="CHEBI:58421"/>
        <dbReference type="ChEBI" id="CHEBI:58453"/>
        <dbReference type="EC" id="1.1.1.193"/>
    </reaction>
</comment>
<keyword evidence="7 12" id="KW-0479">Metal-binding</keyword>
<comment type="function">
    <text evidence="1 12">Converts 2,5-diamino-6-(ribosylamino)-4(3h)-pyrimidinone 5'-phosphate into 5-amino-6-(ribosylamino)-2,4(1h,3h)-pyrimidinedione 5'-phosphate.</text>
</comment>
<dbReference type="EMBL" id="APJX01000007">
    <property type="protein sequence ID" value="EMS78681.1"/>
    <property type="molecule type" value="Genomic_DNA"/>
</dbReference>
<evidence type="ECO:0000313" key="18">
    <source>
        <dbReference type="Proteomes" id="UP000014216"/>
    </source>
</evidence>
<dbReference type="PROSITE" id="PS00903">
    <property type="entry name" value="CYT_DCMP_DEAMINASES_1"/>
    <property type="match status" value="1"/>
</dbReference>
<reference evidence="17 18" key="1">
    <citation type="journal article" date="2013" name="Genome Announc.">
        <title>Draft Genome Sequence of Desulfotignum phosphitoxidans DSM 13687 Strain FiPS-3.</title>
        <authorList>
            <person name="Poehlein A."/>
            <person name="Daniel R."/>
            <person name="Simeonova D.D."/>
        </authorList>
    </citation>
    <scope>NUCLEOTIDE SEQUENCE [LARGE SCALE GENOMIC DNA]</scope>
    <source>
        <strain evidence="17 18">DSM 13687</strain>
    </source>
</reference>
<evidence type="ECO:0000256" key="10">
    <source>
        <dbReference type="ARBA" id="ARBA00023002"/>
    </source>
</evidence>
<feature type="binding site" evidence="14">
    <location>
        <position position="199"/>
    </location>
    <ligand>
        <name>NADP(+)</name>
        <dbReference type="ChEBI" id="CHEBI:58349"/>
    </ligand>
</feature>
<evidence type="ECO:0000259" key="16">
    <source>
        <dbReference type="PROSITE" id="PS51747"/>
    </source>
</evidence>
<keyword evidence="8 12" id="KW-0862">Zinc</keyword>
<evidence type="ECO:0000313" key="17">
    <source>
        <dbReference type="EMBL" id="EMS78681.1"/>
    </source>
</evidence>
<evidence type="ECO:0000256" key="14">
    <source>
        <dbReference type="PIRSR" id="PIRSR006769-2"/>
    </source>
</evidence>
<dbReference type="PATRIC" id="fig|1286635.3.peg.3327"/>
<sequence>MTDKEYMQLALALAARGKGFTSPNPCVGAVVVKNGEVVGQGWHRAYGADHAEVMAIDDAKDAARGADLFVTLEPCNHFGKTPPCTHKILAAGIRRVTAACPDPNPAASGGLAFLSQNNVAVSCGLLQDQAEILIEDFLWYVRHHTPFVTLKCAATLDGRIATFAGESKWITCEAARAFGHEIRGQVDAILVGSGTLHADNPSLTCRIPGKQTRDPVRIILDTRLTISEHAKVIRQESVAPTIVVTGPDVPADKKARLLKQNVQILEIGLKNNRLDLQELMVTLGEMSITSLLIEGGGTVAANALAEGIVNKLIYFLAPKLLGGSDGKAVFEGKGVEKLADAVTLARMTVTRVDTDILVQGYIK</sequence>
<dbReference type="NCBIfam" id="TIGR00326">
    <property type="entry name" value="eubact_ribD"/>
    <property type="match status" value="1"/>
</dbReference>
<keyword evidence="9 12" id="KW-0521">NADP</keyword>
<feature type="binding site" evidence="14">
    <location>
        <position position="294"/>
    </location>
    <ligand>
        <name>substrate</name>
    </ligand>
</feature>
<dbReference type="EC" id="1.1.1.193" evidence="12"/>
<dbReference type="GO" id="GO:0008270">
    <property type="term" value="F:zinc ion binding"/>
    <property type="evidence" value="ECO:0007669"/>
    <property type="project" value="InterPro"/>
</dbReference>
<keyword evidence="11" id="KW-0511">Multifunctional enzyme</keyword>
<feature type="binding site" evidence="14">
    <location>
        <position position="153"/>
    </location>
    <ligand>
        <name>NADP(+)</name>
        <dbReference type="ChEBI" id="CHEBI:58349"/>
    </ligand>
</feature>
<dbReference type="SUPFAM" id="SSF53597">
    <property type="entry name" value="Dihydrofolate reductase-like"/>
    <property type="match status" value="1"/>
</dbReference>
<feature type="binding site" evidence="15">
    <location>
        <position position="75"/>
    </location>
    <ligand>
        <name>Zn(2+)</name>
        <dbReference type="ChEBI" id="CHEBI:29105"/>
        <note>catalytic</note>
    </ligand>
</feature>
<evidence type="ECO:0000256" key="8">
    <source>
        <dbReference type="ARBA" id="ARBA00022833"/>
    </source>
</evidence>
<feature type="binding site" evidence="15">
    <location>
        <position position="50"/>
    </location>
    <ligand>
        <name>Zn(2+)</name>
        <dbReference type="ChEBI" id="CHEBI:29105"/>
        <note>catalytic</note>
    </ligand>
</feature>
<dbReference type="Proteomes" id="UP000014216">
    <property type="component" value="Unassembled WGS sequence"/>
</dbReference>
<feature type="binding site" evidence="14">
    <location>
        <position position="183"/>
    </location>
    <ligand>
        <name>substrate</name>
    </ligand>
</feature>
<dbReference type="Gene3D" id="3.40.430.10">
    <property type="entry name" value="Dihydrofolate Reductase, subunit A"/>
    <property type="match status" value="1"/>
</dbReference>
<protein>
    <recommendedName>
        <fullName evidence="12">Riboflavin biosynthesis protein RibD</fullName>
    </recommendedName>
    <domain>
        <recommendedName>
            <fullName evidence="12">Diaminohydroxyphosphoribosylaminopyrimidine deaminase</fullName>
            <shortName evidence="12">DRAP deaminase</shortName>
            <ecNumber evidence="12">3.5.4.26</ecNumber>
        </recommendedName>
        <alternativeName>
            <fullName evidence="12">Riboflavin-specific deaminase</fullName>
        </alternativeName>
    </domain>
    <domain>
        <recommendedName>
            <fullName evidence="12">5-amino-6-(5-phosphoribosylamino)uracil reductase</fullName>
            <ecNumber evidence="12">1.1.1.193</ecNumber>
        </recommendedName>
        <alternativeName>
            <fullName evidence="12">HTP reductase</fullName>
        </alternativeName>
    </domain>
</protein>
<dbReference type="AlphaFoldDB" id="S0G4A8"/>
<evidence type="ECO:0000256" key="13">
    <source>
        <dbReference type="PIRSR" id="PIRSR006769-1"/>
    </source>
</evidence>
<dbReference type="InterPro" id="IPR016193">
    <property type="entry name" value="Cytidine_deaminase-like"/>
</dbReference>
<evidence type="ECO:0000256" key="15">
    <source>
        <dbReference type="PIRSR" id="PIRSR006769-3"/>
    </source>
</evidence>
<name>S0G4A8_9BACT</name>
<feature type="binding site" evidence="14">
    <location>
        <position position="169"/>
    </location>
    <ligand>
        <name>NADP(+)</name>
        <dbReference type="ChEBI" id="CHEBI:58349"/>
    </ligand>
</feature>
<evidence type="ECO:0000256" key="6">
    <source>
        <dbReference type="ARBA" id="ARBA00022619"/>
    </source>
</evidence>
<feature type="binding site" evidence="15">
    <location>
        <position position="84"/>
    </location>
    <ligand>
        <name>Zn(2+)</name>
        <dbReference type="ChEBI" id="CHEBI:29105"/>
        <note>catalytic</note>
    </ligand>
</feature>
<evidence type="ECO:0000256" key="5">
    <source>
        <dbReference type="ARBA" id="ARBA00007417"/>
    </source>
</evidence>
<evidence type="ECO:0000256" key="11">
    <source>
        <dbReference type="ARBA" id="ARBA00023268"/>
    </source>
</evidence>
<dbReference type="GO" id="GO:0008835">
    <property type="term" value="F:diaminohydroxyphosphoribosylaminopyrimidine deaminase activity"/>
    <property type="evidence" value="ECO:0007669"/>
    <property type="project" value="UniProtKB-EC"/>
</dbReference>
<dbReference type="InterPro" id="IPR016192">
    <property type="entry name" value="APOBEC/CMP_deaminase_Zn-bd"/>
</dbReference>
<dbReference type="Pfam" id="PF00383">
    <property type="entry name" value="dCMP_cyt_deam_1"/>
    <property type="match status" value="1"/>
</dbReference>
<comment type="cofactor">
    <cofactor evidence="12 15">
        <name>Zn(2+)</name>
        <dbReference type="ChEBI" id="CHEBI:29105"/>
    </cofactor>
    <text evidence="12 15">Binds 1 zinc ion.</text>
</comment>
<evidence type="ECO:0000256" key="3">
    <source>
        <dbReference type="ARBA" id="ARBA00004910"/>
    </source>
</evidence>
<comment type="caution">
    <text evidence="17">The sequence shown here is derived from an EMBL/GenBank/DDBJ whole genome shotgun (WGS) entry which is preliminary data.</text>
</comment>
<comment type="pathway">
    <text evidence="3 12">Cofactor biosynthesis; riboflavin biosynthesis; 5-amino-6-(D-ribitylamino)uracil from GTP: step 3/4.</text>
</comment>
<dbReference type="NCBIfam" id="TIGR00227">
    <property type="entry name" value="ribD_Cterm"/>
    <property type="match status" value="1"/>
</dbReference>
<comment type="similarity">
    <text evidence="5 12">In the C-terminal section; belongs to the HTP reductase family.</text>
</comment>
<dbReference type="InterPro" id="IPR002125">
    <property type="entry name" value="CMP_dCMP_dom"/>
</dbReference>
<keyword evidence="6 12" id="KW-0686">Riboflavin biosynthesis</keyword>
<dbReference type="Pfam" id="PF01872">
    <property type="entry name" value="RibD_C"/>
    <property type="match status" value="1"/>
</dbReference>
<dbReference type="InterPro" id="IPR004794">
    <property type="entry name" value="Eubact_RibD"/>
</dbReference>
<dbReference type="InterPro" id="IPR002734">
    <property type="entry name" value="RibDG_C"/>
</dbReference>